<feature type="compositionally biased region" description="Polar residues" evidence="2">
    <location>
        <begin position="1441"/>
        <end position="1459"/>
    </location>
</feature>
<feature type="compositionally biased region" description="Basic and acidic residues" evidence="2">
    <location>
        <begin position="640"/>
        <end position="651"/>
    </location>
</feature>
<dbReference type="PROSITE" id="PS50006">
    <property type="entry name" value="FHA_DOMAIN"/>
    <property type="match status" value="1"/>
</dbReference>
<feature type="compositionally biased region" description="Basic and acidic residues" evidence="2">
    <location>
        <begin position="580"/>
        <end position="610"/>
    </location>
</feature>
<feature type="compositionally biased region" description="Basic and acidic residues" evidence="2">
    <location>
        <begin position="562"/>
        <end position="571"/>
    </location>
</feature>
<dbReference type="Pfam" id="PF00498">
    <property type="entry name" value="FHA"/>
    <property type="match status" value="1"/>
</dbReference>
<feature type="compositionally biased region" description="Polar residues" evidence="2">
    <location>
        <begin position="671"/>
        <end position="685"/>
    </location>
</feature>
<evidence type="ECO:0000256" key="2">
    <source>
        <dbReference type="SAM" id="MobiDB-lite"/>
    </source>
</evidence>
<feature type="compositionally biased region" description="Polar residues" evidence="2">
    <location>
        <begin position="695"/>
        <end position="708"/>
    </location>
</feature>
<feature type="compositionally biased region" description="Low complexity" evidence="2">
    <location>
        <begin position="985"/>
        <end position="1015"/>
    </location>
</feature>
<feature type="compositionally biased region" description="Low complexity" evidence="2">
    <location>
        <begin position="1034"/>
        <end position="1050"/>
    </location>
</feature>
<dbReference type="InterPro" id="IPR029300">
    <property type="entry name" value="CEP170_C"/>
</dbReference>
<feature type="compositionally biased region" description="Basic and acidic residues" evidence="2">
    <location>
        <begin position="709"/>
        <end position="728"/>
    </location>
</feature>
<evidence type="ECO:0000313" key="5">
    <source>
        <dbReference type="Proteomes" id="UP000233140"/>
    </source>
</evidence>
<gene>
    <name evidence="4" type="primary">CEP170</name>
</gene>
<feature type="compositionally biased region" description="Low complexity" evidence="2">
    <location>
        <begin position="772"/>
        <end position="785"/>
    </location>
</feature>
<dbReference type="InterPro" id="IPR008984">
    <property type="entry name" value="SMAD_FHA_dom_sf"/>
</dbReference>
<feature type="region of interest" description="Disordered" evidence="2">
    <location>
        <begin position="818"/>
        <end position="1087"/>
    </location>
</feature>
<feature type="region of interest" description="Disordered" evidence="2">
    <location>
        <begin position="1291"/>
        <end position="1323"/>
    </location>
</feature>
<dbReference type="Gene3D" id="2.60.200.20">
    <property type="match status" value="1"/>
</dbReference>
<dbReference type="SUPFAM" id="SSF49879">
    <property type="entry name" value="SMAD/FHA domain"/>
    <property type="match status" value="1"/>
</dbReference>
<dbReference type="Ensembl" id="ENSMLET00000033483.1">
    <property type="protein sequence ID" value="ENSMLEP00000010078.1"/>
    <property type="gene ID" value="ENSMLEG00000029097.1"/>
</dbReference>
<sequence>MSLTSWFLVSSGGTRHRLPREMIFVGRDDCELMLQSRSVDKQHAVINYDASTDEHLVKDLGSLNGTFVNDVRIPEQTYITLKLEDKLRFGYDILKWFYPRLHTNLFTVVQGEMRVPEEALKHEKFTIQLQLSQKSSESELSKSASAKSIDSKGADAAIEVQHKATEALKSEEKAMDISAMPRGTPLYGQPSWWGDDEVDEKRAFKTNGKPEEKNHEAGTSGCSIDAKQVEEQSAAANEEVLFPFCREPSYFEIPTKEFQQPSQITESTIHEIPTKDTPSSHITGAGHASFTIEFDDSTPGKVTIRDHVTKFTSDQRHKSKKSSPGTQDLPGIQTGMMAPENKVADWLAQNNPPQMLWERTEEDSKSIKSDVPVYLKRLKGNKHDDGTQSDSENAGAHRRCSKRATLEEHLRRHHSEHKKLQKVQATEKHQDQAVVFGVDDNQDYNRPIINEKHKDLIKDWALSSAAAVMEERKPLTTSGFHHSEEGTSSSGSKRWVSQWASLAANHTRHDQEERIMEFSAPLPLENETEISESGMTVRSTGSATSLASQGERRRRTLPQLPNEEKSLESHRAKVITQRSEIGEKQDTELQEKEAPTQVYQKDKQDADRPLSKMNRAVNGETLKTGGDNKTLLHLGSSAPGKEKNEPDKETSLVKQTLAKLQQQEQREEAQWTPTKLSSKNVSGQTDKCREEPFKQESQPPEKNSGHSTSKGDRVAQSESKRRKAEEILKSQTPKGGDKKESSKSLVRQGSFTIEKPSPNIPIELIPHINKQTSSTPSSLALTSASRIRERSESLDPDSSMDTTLILKDTEAVMAFLEAKLREDNKTDEGPDTPSYNRDNSISPESDVDTASTISLVTGETERKSTQKRKSFTSLYKDRCSTGSPSKDVTKSSSSGTREKMEKKTKSRSTDVGSRADGRKFVQSSGRIRQPSVDLTDDDQTSSVPHSAISDIMSSDQETYSCKPHGRTPLTSADEHVHSKLEGSKVTKSKTSPVVSGSSSKSTTLPRPRPTRTSLLRRARLGEASDSELADADKASVASEVSTTSSTSKPPTGRRNISRIDLLAQPRRTRLGSLSARSDSEATISRSSASSRTAEAIIRSGARLVPSDKFSPRIRANSISRLSDSKVKSMTSAHGSASVNSRWRRFPTDYASTSEDEFGSNRNSPKHTRLRTSPALKTTRLQSAGSAMPTSSSFKHRIKEQEDYIRDWTAHREEIARISQDLALIAREINDVAGEIDSVTSSGTAPSTTVSTAATTPGSAIDTREEVGDLHGEMHKLVDRVFDESLNFRKIPPLVHSKTPEGNNGRSGDPRPQAAEPPDHLTITRRRTWSRDEVMGDNLLLSSVFQFSKKIRQSIDKTAGKIRILFKDKDRNWDDIESKLRAESEVPIVKTSSMCLYMNVTASRIIPFSLPLAINAMIDPDGTLEALNNMGFPSAMLPSPPKQKSSPVNNHSSPGQTPTLGQPEARALHPAAISVSAEFENAESEADFSIHFNRFNPDGEEEDVTVHE</sequence>
<feature type="region of interest" description="Disordered" evidence="2">
    <location>
        <begin position="1433"/>
        <end position="1472"/>
    </location>
</feature>
<feature type="compositionally biased region" description="Polar residues" evidence="2">
    <location>
        <begin position="833"/>
        <end position="857"/>
    </location>
</feature>
<feature type="compositionally biased region" description="Low complexity" evidence="2">
    <location>
        <begin position="882"/>
        <end position="895"/>
    </location>
</feature>
<feature type="region of interest" description="Disordered" evidence="2">
    <location>
        <begin position="475"/>
        <end position="494"/>
    </location>
</feature>
<name>A0A2K5Y3F1_MANLE</name>
<proteinExistence type="inferred from homology"/>
<feature type="region of interest" description="Disordered" evidence="2">
    <location>
        <begin position="1150"/>
        <end position="1172"/>
    </location>
</feature>
<feature type="region of interest" description="Disordered" evidence="2">
    <location>
        <begin position="310"/>
        <end position="332"/>
    </location>
</feature>
<evidence type="ECO:0000313" key="4">
    <source>
        <dbReference type="Ensembl" id="ENSMLEP00000010078.1"/>
    </source>
</evidence>
<organism evidence="4 5">
    <name type="scientific">Mandrillus leucophaeus</name>
    <name type="common">Drill</name>
    <name type="synonym">Papio leucophaeus</name>
    <dbReference type="NCBI Taxonomy" id="9568"/>
    <lineage>
        <taxon>Eukaryota</taxon>
        <taxon>Metazoa</taxon>
        <taxon>Chordata</taxon>
        <taxon>Craniata</taxon>
        <taxon>Vertebrata</taxon>
        <taxon>Euteleostomi</taxon>
        <taxon>Mammalia</taxon>
        <taxon>Eutheria</taxon>
        <taxon>Euarchontoglires</taxon>
        <taxon>Primates</taxon>
        <taxon>Haplorrhini</taxon>
        <taxon>Catarrhini</taxon>
        <taxon>Cercopithecidae</taxon>
        <taxon>Cercopithecinae</taxon>
        <taxon>Mandrillus</taxon>
    </lineage>
</organism>
<feature type="compositionally biased region" description="Polar residues" evidence="2">
    <location>
        <begin position="531"/>
        <end position="548"/>
    </location>
</feature>
<feature type="region of interest" description="Disordered" evidence="2">
    <location>
        <begin position="378"/>
        <end position="401"/>
    </location>
</feature>
<dbReference type="InterPro" id="IPR051176">
    <property type="entry name" value="Cent_Immune-Sig_Mod"/>
</dbReference>
<evidence type="ECO:0000256" key="1">
    <source>
        <dbReference type="ARBA" id="ARBA00010436"/>
    </source>
</evidence>
<dbReference type="Pfam" id="PF15308">
    <property type="entry name" value="CEP170_C"/>
    <property type="match status" value="1"/>
</dbReference>
<feature type="compositionally biased region" description="Basic and acidic residues" evidence="2">
    <location>
        <begin position="972"/>
        <end position="984"/>
    </location>
</feature>
<dbReference type="InterPro" id="IPR000253">
    <property type="entry name" value="FHA_dom"/>
</dbReference>
<dbReference type="Proteomes" id="UP000233140">
    <property type="component" value="Unassembled WGS sequence"/>
</dbReference>
<reference evidence="4" key="2">
    <citation type="submission" date="2025-09" db="UniProtKB">
        <authorList>
            <consortium name="Ensembl"/>
        </authorList>
    </citation>
    <scope>IDENTIFICATION</scope>
</reference>
<dbReference type="GeneTree" id="ENSGT00940000155103"/>
<feature type="region of interest" description="Disordered" evidence="2">
    <location>
        <begin position="1237"/>
        <end position="1258"/>
    </location>
</feature>
<dbReference type="PANTHER" id="PTHR15715">
    <property type="entry name" value="CENTROSOMAL PROTEIN OF 170 KDA"/>
    <property type="match status" value="1"/>
</dbReference>
<feature type="region of interest" description="Disordered" evidence="2">
    <location>
        <begin position="531"/>
        <end position="803"/>
    </location>
</feature>
<dbReference type="PANTHER" id="PTHR15715:SF17">
    <property type="entry name" value="CENTROSOMAL PROTEIN OF 170 KDA"/>
    <property type="match status" value="1"/>
</dbReference>
<reference evidence="4" key="1">
    <citation type="submission" date="2025-08" db="UniProtKB">
        <authorList>
            <consortium name="Ensembl"/>
        </authorList>
    </citation>
    <scope>IDENTIFICATION</scope>
</reference>
<accession>A0A2K5Y3F1</accession>
<protein>
    <submittedName>
        <fullName evidence="4">Centrosomal protein 170</fullName>
    </submittedName>
</protein>
<dbReference type="GO" id="GO:0005814">
    <property type="term" value="C:centriole"/>
    <property type="evidence" value="ECO:0007669"/>
    <property type="project" value="TreeGrafter"/>
</dbReference>
<feature type="compositionally biased region" description="Basic and acidic residues" evidence="2">
    <location>
        <begin position="818"/>
        <end position="828"/>
    </location>
</feature>
<keyword evidence="5" id="KW-1185">Reference proteome</keyword>
<evidence type="ECO:0000259" key="3">
    <source>
        <dbReference type="PROSITE" id="PS50006"/>
    </source>
</evidence>
<comment type="similarity">
    <text evidence="1">Belongs to the CEP170 family.</text>
</comment>
<dbReference type="SMART" id="SM00240">
    <property type="entry name" value="FHA"/>
    <property type="match status" value="1"/>
</dbReference>
<feature type="compositionally biased region" description="Polar residues" evidence="2">
    <location>
        <begin position="652"/>
        <end position="663"/>
    </location>
</feature>
<feature type="domain" description="FHA" evidence="3">
    <location>
        <begin position="23"/>
        <end position="73"/>
    </location>
</feature>